<proteinExistence type="predicted"/>
<sequence>MENLISAKNVTVIRDRQTILDDVSVDVGARDFLTIIGPNGAGKSMLLKCLMGFYAPDKGHVTTRPGLRVGYVPQRLVADPTIPITVRRFLTLRKKVKQQELDRVIAETAIEPSLNKPLAVLSGGELQRVLLARALLNDPELLVLDEPAQNLDITGQLAFYKLLETVYRERNISVLMVSHDLHLVMSSTRNVLCLFHEVCCIGEPRTVTRDPEFISLFGPDMAQLMASYQHHDHHAHSHGHSHDHSHADACRHPEPSPQTTGEEQTDIPSAKTESSSHA</sequence>
<feature type="compositionally biased region" description="Basic and acidic residues" evidence="10">
    <location>
        <begin position="240"/>
        <end position="254"/>
    </location>
</feature>
<dbReference type="SUPFAM" id="SSF52540">
    <property type="entry name" value="P-loop containing nucleoside triphosphate hydrolases"/>
    <property type="match status" value="1"/>
</dbReference>
<gene>
    <name evidence="12" type="primary">znuC</name>
    <name evidence="12" type="ORF">GCM10007924_31090</name>
</gene>
<dbReference type="PANTHER" id="PTHR42734:SF9">
    <property type="entry name" value="ZINC IMPORT ATP-BINDING PROTEIN ZNUC"/>
    <property type="match status" value="1"/>
</dbReference>
<dbReference type="InterPro" id="IPR003439">
    <property type="entry name" value="ABC_transporter-like_ATP-bd"/>
</dbReference>
<dbReference type="EMBL" id="BSNF01000010">
    <property type="protein sequence ID" value="GLQ07887.1"/>
    <property type="molecule type" value="Genomic_DNA"/>
</dbReference>
<evidence type="ECO:0000313" key="12">
    <source>
        <dbReference type="EMBL" id="GLQ07887.1"/>
    </source>
</evidence>
<dbReference type="InterPro" id="IPR017871">
    <property type="entry name" value="ABC_transporter-like_CS"/>
</dbReference>
<evidence type="ECO:0000256" key="10">
    <source>
        <dbReference type="SAM" id="MobiDB-lite"/>
    </source>
</evidence>
<reference evidence="12" key="2">
    <citation type="submission" date="2023-01" db="EMBL/GenBank/DDBJ databases">
        <title>Draft genome sequence of Sneathiella chinensis strain NBRC 103408.</title>
        <authorList>
            <person name="Sun Q."/>
            <person name="Mori K."/>
        </authorList>
    </citation>
    <scope>NUCLEOTIDE SEQUENCE</scope>
    <source>
        <strain evidence="12">NBRC 103408</strain>
    </source>
</reference>
<keyword evidence="5 12" id="KW-0067">ATP-binding</keyword>
<evidence type="ECO:0000256" key="5">
    <source>
        <dbReference type="ARBA" id="ARBA00022840"/>
    </source>
</evidence>
<dbReference type="GO" id="GO:0005524">
    <property type="term" value="F:ATP binding"/>
    <property type="evidence" value="ECO:0007669"/>
    <property type="project" value="UniProtKB-KW"/>
</dbReference>
<protein>
    <submittedName>
        <fullName evidence="12">Zinc import ATP-binding protein ZnuC</fullName>
    </submittedName>
</protein>
<keyword evidence="4" id="KW-0862">Zinc</keyword>
<dbReference type="PROSITE" id="PS00211">
    <property type="entry name" value="ABC_TRANSPORTER_1"/>
    <property type="match status" value="1"/>
</dbReference>
<organism evidence="12 13">
    <name type="scientific">Sneathiella chinensis</name>
    <dbReference type="NCBI Taxonomy" id="349750"/>
    <lineage>
        <taxon>Bacteria</taxon>
        <taxon>Pseudomonadati</taxon>
        <taxon>Pseudomonadota</taxon>
        <taxon>Alphaproteobacteria</taxon>
        <taxon>Sneathiellales</taxon>
        <taxon>Sneathiellaceae</taxon>
        <taxon>Sneathiella</taxon>
    </lineage>
</organism>
<keyword evidence="6" id="KW-0864">Zinc transport</keyword>
<dbReference type="InterPro" id="IPR003593">
    <property type="entry name" value="AAA+_ATPase"/>
</dbReference>
<keyword evidence="3" id="KW-0547">Nucleotide-binding</keyword>
<evidence type="ECO:0000259" key="11">
    <source>
        <dbReference type="PROSITE" id="PS50893"/>
    </source>
</evidence>
<dbReference type="InterPro" id="IPR050153">
    <property type="entry name" value="Metal_Ion_Import_ABC"/>
</dbReference>
<evidence type="ECO:0000313" key="13">
    <source>
        <dbReference type="Proteomes" id="UP001161409"/>
    </source>
</evidence>
<keyword evidence="2" id="KW-1003">Cell membrane</keyword>
<dbReference type="InterPro" id="IPR027417">
    <property type="entry name" value="P-loop_NTPase"/>
</dbReference>
<keyword evidence="9" id="KW-0472">Membrane</keyword>
<evidence type="ECO:0000256" key="1">
    <source>
        <dbReference type="ARBA" id="ARBA00022448"/>
    </source>
</evidence>
<dbReference type="PANTHER" id="PTHR42734">
    <property type="entry name" value="METAL TRANSPORT SYSTEM ATP-BINDING PROTEIN TM_0124-RELATED"/>
    <property type="match status" value="1"/>
</dbReference>
<dbReference type="Pfam" id="PF00005">
    <property type="entry name" value="ABC_tran"/>
    <property type="match status" value="1"/>
</dbReference>
<accession>A0ABQ5U998</accession>
<feature type="domain" description="ABC transporter" evidence="11">
    <location>
        <begin position="5"/>
        <end position="220"/>
    </location>
</feature>
<keyword evidence="7" id="KW-1278">Translocase</keyword>
<dbReference type="SMART" id="SM00382">
    <property type="entry name" value="AAA"/>
    <property type="match status" value="1"/>
</dbReference>
<name>A0ABQ5U998_9PROT</name>
<evidence type="ECO:0000256" key="6">
    <source>
        <dbReference type="ARBA" id="ARBA00022906"/>
    </source>
</evidence>
<keyword evidence="8" id="KW-0406">Ion transport</keyword>
<dbReference type="RefSeq" id="WP_169561984.1">
    <property type="nucleotide sequence ID" value="NZ_BSNF01000010.1"/>
</dbReference>
<evidence type="ECO:0000256" key="3">
    <source>
        <dbReference type="ARBA" id="ARBA00022741"/>
    </source>
</evidence>
<comment type="caution">
    <text evidence="12">The sequence shown here is derived from an EMBL/GenBank/DDBJ whole genome shotgun (WGS) entry which is preliminary data.</text>
</comment>
<keyword evidence="1" id="KW-0813">Transport</keyword>
<feature type="region of interest" description="Disordered" evidence="10">
    <location>
        <begin position="228"/>
        <end position="278"/>
    </location>
</feature>
<evidence type="ECO:0000256" key="7">
    <source>
        <dbReference type="ARBA" id="ARBA00022967"/>
    </source>
</evidence>
<dbReference type="Proteomes" id="UP001161409">
    <property type="component" value="Unassembled WGS sequence"/>
</dbReference>
<evidence type="ECO:0000256" key="8">
    <source>
        <dbReference type="ARBA" id="ARBA00023065"/>
    </source>
</evidence>
<dbReference type="Gene3D" id="3.40.50.300">
    <property type="entry name" value="P-loop containing nucleotide triphosphate hydrolases"/>
    <property type="match status" value="1"/>
</dbReference>
<evidence type="ECO:0000256" key="2">
    <source>
        <dbReference type="ARBA" id="ARBA00022475"/>
    </source>
</evidence>
<reference evidence="12" key="1">
    <citation type="journal article" date="2014" name="Int. J. Syst. Evol. Microbiol.">
        <title>Complete genome of a new Firmicutes species belonging to the dominant human colonic microbiota ('Ruminococcus bicirculans') reveals two chromosomes and a selective capacity to utilize plant glucans.</title>
        <authorList>
            <consortium name="NISC Comparative Sequencing Program"/>
            <person name="Wegmann U."/>
            <person name="Louis P."/>
            <person name="Goesmann A."/>
            <person name="Henrissat B."/>
            <person name="Duncan S.H."/>
            <person name="Flint H.J."/>
        </authorList>
    </citation>
    <scope>NUCLEOTIDE SEQUENCE</scope>
    <source>
        <strain evidence="12">NBRC 103408</strain>
    </source>
</reference>
<dbReference type="PROSITE" id="PS50893">
    <property type="entry name" value="ABC_TRANSPORTER_2"/>
    <property type="match status" value="1"/>
</dbReference>
<evidence type="ECO:0000256" key="9">
    <source>
        <dbReference type="ARBA" id="ARBA00023136"/>
    </source>
</evidence>
<keyword evidence="13" id="KW-1185">Reference proteome</keyword>
<evidence type="ECO:0000256" key="4">
    <source>
        <dbReference type="ARBA" id="ARBA00022833"/>
    </source>
</evidence>